<dbReference type="OrthoDB" id="78826at2759"/>
<feature type="non-terminal residue" evidence="2">
    <location>
        <position position="1"/>
    </location>
</feature>
<name>A0A9N9K6V8_9GLOM</name>
<feature type="non-terminal residue" evidence="2">
    <location>
        <position position="71"/>
    </location>
</feature>
<reference evidence="2" key="1">
    <citation type="submission" date="2021-06" db="EMBL/GenBank/DDBJ databases">
        <authorList>
            <person name="Kallberg Y."/>
            <person name="Tangrot J."/>
            <person name="Rosling A."/>
        </authorList>
    </citation>
    <scope>NUCLEOTIDE SEQUENCE</scope>
    <source>
        <strain evidence="2">MA453B</strain>
    </source>
</reference>
<organism evidence="2 3">
    <name type="scientific">Dentiscutata erythropus</name>
    <dbReference type="NCBI Taxonomy" id="1348616"/>
    <lineage>
        <taxon>Eukaryota</taxon>
        <taxon>Fungi</taxon>
        <taxon>Fungi incertae sedis</taxon>
        <taxon>Mucoromycota</taxon>
        <taxon>Glomeromycotina</taxon>
        <taxon>Glomeromycetes</taxon>
        <taxon>Diversisporales</taxon>
        <taxon>Gigasporaceae</taxon>
        <taxon>Dentiscutata</taxon>
    </lineage>
</organism>
<feature type="compositionally biased region" description="Polar residues" evidence="1">
    <location>
        <begin position="1"/>
        <end position="13"/>
    </location>
</feature>
<proteinExistence type="predicted"/>
<protein>
    <submittedName>
        <fullName evidence="2">21528_t:CDS:1</fullName>
    </submittedName>
</protein>
<comment type="caution">
    <text evidence="2">The sequence shown here is derived from an EMBL/GenBank/DDBJ whole genome shotgun (WGS) entry which is preliminary data.</text>
</comment>
<evidence type="ECO:0000256" key="1">
    <source>
        <dbReference type="SAM" id="MobiDB-lite"/>
    </source>
</evidence>
<dbReference type="Proteomes" id="UP000789405">
    <property type="component" value="Unassembled WGS sequence"/>
</dbReference>
<accession>A0A9N9K6V8</accession>
<keyword evidence="3" id="KW-1185">Reference proteome</keyword>
<feature type="compositionally biased region" description="Basic and acidic residues" evidence="1">
    <location>
        <begin position="50"/>
        <end position="71"/>
    </location>
</feature>
<sequence length="71" mass="8434">SKIESNSWTCQQGSEKKIQPSETYEEQELAPIELDRTELKNNRQKGLLRTNKDKTLTREQKQTYKKNDQCF</sequence>
<feature type="region of interest" description="Disordered" evidence="1">
    <location>
        <begin position="1"/>
        <end position="71"/>
    </location>
</feature>
<gene>
    <name evidence="2" type="ORF">DERYTH_LOCUS25258</name>
</gene>
<dbReference type="AlphaFoldDB" id="A0A9N9K6V8"/>
<dbReference type="EMBL" id="CAJVPY010046084">
    <property type="protein sequence ID" value="CAG8810241.1"/>
    <property type="molecule type" value="Genomic_DNA"/>
</dbReference>
<evidence type="ECO:0000313" key="3">
    <source>
        <dbReference type="Proteomes" id="UP000789405"/>
    </source>
</evidence>
<evidence type="ECO:0000313" key="2">
    <source>
        <dbReference type="EMBL" id="CAG8810241.1"/>
    </source>
</evidence>